<evidence type="ECO:0000313" key="2">
    <source>
        <dbReference type="Proteomes" id="UP001341840"/>
    </source>
</evidence>
<protein>
    <submittedName>
        <fullName evidence="1">Uncharacterized protein</fullName>
    </submittedName>
</protein>
<organism evidence="1 2">
    <name type="scientific">Stylosanthes scabra</name>
    <dbReference type="NCBI Taxonomy" id="79078"/>
    <lineage>
        <taxon>Eukaryota</taxon>
        <taxon>Viridiplantae</taxon>
        <taxon>Streptophyta</taxon>
        <taxon>Embryophyta</taxon>
        <taxon>Tracheophyta</taxon>
        <taxon>Spermatophyta</taxon>
        <taxon>Magnoliopsida</taxon>
        <taxon>eudicotyledons</taxon>
        <taxon>Gunneridae</taxon>
        <taxon>Pentapetalae</taxon>
        <taxon>rosids</taxon>
        <taxon>fabids</taxon>
        <taxon>Fabales</taxon>
        <taxon>Fabaceae</taxon>
        <taxon>Papilionoideae</taxon>
        <taxon>50 kb inversion clade</taxon>
        <taxon>dalbergioids sensu lato</taxon>
        <taxon>Dalbergieae</taxon>
        <taxon>Pterocarpus clade</taxon>
        <taxon>Stylosanthes</taxon>
    </lineage>
</organism>
<accession>A0ABU6UT31</accession>
<comment type="caution">
    <text evidence="1">The sequence shown here is derived from an EMBL/GenBank/DDBJ whole genome shotgun (WGS) entry which is preliminary data.</text>
</comment>
<name>A0ABU6UT31_9FABA</name>
<gene>
    <name evidence="1" type="ORF">PIB30_082152</name>
</gene>
<dbReference type="Proteomes" id="UP001341840">
    <property type="component" value="Unassembled WGS sequence"/>
</dbReference>
<keyword evidence="2" id="KW-1185">Reference proteome</keyword>
<reference evidence="1 2" key="1">
    <citation type="journal article" date="2023" name="Plants (Basel)">
        <title>Bridging the Gap: Combining Genomics and Transcriptomics Approaches to Understand Stylosanthes scabra, an Orphan Legume from the Brazilian Caatinga.</title>
        <authorList>
            <person name="Ferreira-Neto J.R.C."/>
            <person name="da Silva M.D."/>
            <person name="Binneck E."/>
            <person name="de Melo N.F."/>
            <person name="da Silva R.H."/>
            <person name="de Melo A.L.T.M."/>
            <person name="Pandolfi V."/>
            <person name="Bustamante F.O."/>
            <person name="Brasileiro-Vidal A.C."/>
            <person name="Benko-Iseppon A.M."/>
        </authorList>
    </citation>
    <scope>NUCLEOTIDE SEQUENCE [LARGE SCALE GENOMIC DNA]</scope>
    <source>
        <tissue evidence="1">Leaves</tissue>
    </source>
</reference>
<proteinExistence type="predicted"/>
<evidence type="ECO:0000313" key="1">
    <source>
        <dbReference type="EMBL" id="MED6163660.1"/>
    </source>
</evidence>
<sequence>MQGATLKNSGVGSAWMHAGQGDFPRICVGLLRLCVGLKLVGESGLRLSMSKRELEHDLGCLGVDGSLLSTHMHPLPRICVELFLRFASKLRFLLCVPTPRRGMSRLGIGWLSGRMLGEGVLWLGIGWGWLGGA</sequence>
<dbReference type="EMBL" id="JASCZI010122082">
    <property type="protein sequence ID" value="MED6163660.1"/>
    <property type="molecule type" value="Genomic_DNA"/>
</dbReference>